<keyword evidence="3" id="KW-1185">Reference proteome</keyword>
<comment type="caution">
    <text evidence="2">The sequence shown here is derived from an EMBL/GenBank/DDBJ whole genome shotgun (WGS) entry which is preliminary data.</text>
</comment>
<sequence>MTRPDDLLAPFHITDPKHLVLARGHEKASAKDSPPGKLSHSVSDSQSQRLALENTTSKSPPDVLVTQKPMERQGLVLLALGRRRRRGK</sequence>
<dbReference type="EMBL" id="JAQQWE010000007">
    <property type="protein sequence ID" value="KAK7947038.1"/>
    <property type="molecule type" value="Genomic_DNA"/>
</dbReference>
<evidence type="ECO:0000256" key="1">
    <source>
        <dbReference type="SAM" id="MobiDB-lite"/>
    </source>
</evidence>
<dbReference type="GeneID" id="92080643"/>
<protein>
    <submittedName>
        <fullName evidence="2">Uncharacterized protein</fullName>
    </submittedName>
</protein>
<evidence type="ECO:0000313" key="3">
    <source>
        <dbReference type="Proteomes" id="UP001391051"/>
    </source>
</evidence>
<organism evidence="2 3">
    <name type="scientific">Apiospora aurea</name>
    <dbReference type="NCBI Taxonomy" id="335848"/>
    <lineage>
        <taxon>Eukaryota</taxon>
        <taxon>Fungi</taxon>
        <taxon>Dikarya</taxon>
        <taxon>Ascomycota</taxon>
        <taxon>Pezizomycotina</taxon>
        <taxon>Sordariomycetes</taxon>
        <taxon>Xylariomycetidae</taxon>
        <taxon>Amphisphaeriales</taxon>
        <taxon>Apiosporaceae</taxon>
        <taxon>Apiospora</taxon>
    </lineage>
</organism>
<accession>A0ABR1Q4U7</accession>
<feature type="compositionally biased region" description="Polar residues" evidence="1">
    <location>
        <begin position="40"/>
        <end position="59"/>
    </location>
</feature>
<evidence type="ECO:0000313" key="2">
    <source>
        <dbReference type="EMBL" id="KAK7947038.1"/>
    </source>
</evidence>
<name>A0ABR1Q4U7_9PEZI</name>
<dbReference type="RefSeq" id="XP_066697072.1">
    <property type="nucleotide sequence ID" value="XM_066847581.1"/>
</dbReference>
<gene>
    <name evidence="2" type="ORF">PG986_011359</name>
</gene>
<reference evidence="2 3" key="1">
    <citation type="submission" date="2023-01" db="EMBL/GenBank/DDBJ databases">
        <title>Analysis of 21 Apiospora genomes using comparative genomics revels a genus with tremendous synthesis potential of carbohydrate active enzymes and secondary metabolites.</title>
        <authorList>
            <person name="Sorensen T."/>
        </authorList>
    </citation>
    <scope>NUCLEOTIDE SEQUENCE [LARGE SCALE GENOMIC DNA]</scope>
    <source>
        <strain evidence="2 3">CBS 24483</strain>
    </source>
</reference>
<feature type="region of interest" description="Disordered" evidence="1">
    <location>
        <begin position="22"/>
        <end position="64"/>
    </location>
</feature>
<dbReference type="Proteomes" id="UP001391051">
    <property type="component" value="Unassembled WGS sequence"/>
</dbReference>
<proteinExistence type="predicted"/>